<dbReference type="Proteomes" id="UP000783037">
    <property type="component" value="Unassembled WGS sequence"/>
</dbReference>
<dbReference type="AlphaFoldDB" id="A0A8T3VE36"/>
<evidence type="ECO:0000313" key="2">
    <source>
        <dbReference type="Proteomes" id="UP000783037"/>
    </source>
</evidence>
<sequence>MKMRWIFAVCFVFLFASLACVAAADNVTFDNSTQEEVLGEPQEIVEDINVTFDEKMWRENLSDIHVELPEEASGEFCIKIDDEAIHNETITDHSFNVSIKLPKPKFIYIANIYPPIDMKTYKVSAFYNGIDLNINRTLKVMSYPPDYEISNFPQEVLHNEEHQVMLVFPRSATGMVEIYIDDRLIERSQARPIMAWEHDPFSNLALGKHTARIIYLGDDYYRPFNRTFNFTVTNVKISIPRVVNISHDDCISVEAMSMAPGTVKVYVDGKLVKSEKIYNGEFIFSLEGHVKYTSREVKVSFVGKSFSRNKTQSIRMTYDFDAWPMEFTYGDKNIIEVMLPDTLNNRLLAISINGTEYPFKRQENSGNNIVEVDVSGLDAGNYSMLVSFKGDDTFYALNRTYNFTVNYDFHIPDEIEYRDSSKITLKLPADADGNLTVYVNGSLFKSVKLSKGYGEVGMDSLAPGMYNLSVRYDGSDYAVGEANVSFTVLPKIDMAYVFTAGEDKYVTVEVPKTTRGYVVFDIDGRTYKVTIRDGIARCSLKNLNAGEYDIFIDYYGADGFKDLSNWRTVTVNKAKLSLISAEATFKGINVKMKLLTRNGKALAYKDVIIKFNGKTYKLKTNKKGVLTFKKSMKVKGKRSTLKITYMSAKLTKKLKVKPISVKASKSKKKLIVKAFINKKIKNKIIKIKVNSKKFTLRTNRKGMVKLTVKKPKKTATVKVTYLKSTVKVKV</sequence>
<protein>
    <submittedName>
        <fullName evidence="1">Ig-like domain repeat protein</fullName>
    </submittedName>
</protein>
<organism evidence="1 2">
    <name type="scientific">Methanobrevibacter thaueri</name>
    <dbReference type="NCBI Taxonomy" id="190975"/>
    <lineage>
        <taxon>Archaea</taxon>
        <taxon>Methanobacteriati</taxon>
        <taxon>Methanobacteriota</taxon>
        <taxon>Methanomada group</taxon>
        <taxon>Methanobacteria</taxon>
        <taxon>Methanobacteriales</taxon>
        <taxon>Methanobacteriaceae</taxon>
        <taxon>Methanobrevibacter</taxon>
    </lineage>
</organism>
<accession>A0A8T3VE36</accession>
<name>A0A8T3VE36_9EURY</name>
<proteinExistence type="predicted"/>
<dbReference type="EMBL" id="SUTK01000036">
    <property type="protein sequence ID" value="MBE6502197.1"/>
    <property type="molecule type" value="Genomic_DNA"/>
</dbReference>
<comment type="caution">
    <text evidence="1">The sequence shown here is derived from an EMBL/GenBank/DDBJ whole genome shotgun (WGS) entry which is preliminary data.</text>
</comment>
<reference evidence="1" key="1">
    <citation type="submission" date="2019-04" db="EMBL/GenBank/DDBJ databases">
        <title>Evolution of Biomass-Degrading Anaerobic Consortia Revealed by Metagenomics.</title>
        <authorList>
            <person name="Peng X."/>
        </authorList>
    </citation>
    <scope>NUCLEOTIDE SEQUENCE</scope>
    <source>
        <strain evidence="1">SIG18</strain>
    </source>
</reference>
<gene>
    <name evidence="1" type="ORF">E7Z79_07115</name>
</gene>
<dbReference type="RefSeq" id="WP_303739288.1">
    <property type="nucleotide sequence ID" value="NZ_SUTK01000036.1"/>
</dbReference>
<evidence type="ECO:0000313" key="1">
    <source>
        <dbReference type="EMBL" id="MBE6502197.1"/>
    </source>
</evidence>
<dbReference type="PROSITE" id="PS51257">
    <property type="entry name" value="PROKAR_LIPOPROTEIN"/>
    <property type="match status" value="1"/>
</dbReference>